<keyword evidence="3" id="KW-1185">Reference proteome</keyword>
<dbReference type="PANTHER" id="PTHR21310">
    <property type="entry name" value="AMINOGLYCOSIDE PHOSPHOTRANSFERASE-RELATED-RELATED"/>
    <property type="match status" value="1"/>
</dbReference>
<dbReference type="Proteomes" id="UP000001745">
    <property type="component" value="Unassembled WGS sequence"/>
</dbReference>
<gene>
    <name evidence="2" type="ORF">TSTA_017790</name>
</gene>
<feature type="compositionally biased region" description="Acidic residues" evidence="1">
    <location>
        <begin position="191"/>
        <end position="206"/>
    </location>
</feature>
<protein>
    <submittedName>
        <fullName evidence="2">Uncharacterized protein</fullName>
    </submittedName>
</protein>
<dbReference type="HOGENOM" id="CLU_030124_0_0_1"/>
<evidence type="ECO:0000256" key="1">
    <source>
        <dbReference type="SAM" id="MobiDB-lite"/>
    </source>
</evidence>
<dbReference type="SUPFAM" id="SSF56112">
    <property type="entry name" value="Protein kinase-like (PK-like)"/>
    <property type="match status" value="1"/>
</dbReference>
<reference evidence="3" key="1">
    <citation type="journal article" date="2015" name="Genome Announc.">
        <title>Genome sequence of the AIDS-associated pathogen Penicillium marneffei (ATCC18224) and its near taxonomic relative Talaromyces stipitatus (ATCC10500).</title>
        <authorList>
            <person name="Nierman W.C."/>
            <person name="Fedorova-Abrams N.D."/>
            <person name="Andrianopoulos A."/>
        </authorList>
    </citation>
    <scope>NUCLEOTIDE SEQUENCE [LARGE SCALE GENOMIC DNA]</scope>
    <source>
        <strain evidence="3">ATCC 10500 / CBS 375.48 / QM 6759 / NRRL 1006</strain>
    </source>
</reference>
<feature type="region of interest" description="Disordered" evidence="1">
    <location>
        <begin position="180"/>
        <end position="206"/>
    </location>
</feature>
<sequence length="298" mass="34543">MGSHDTMRDGTLHHKTQGEVTTLRFLRRETNIPVPEVIAFDDSCNNEIGFEWILMELMPGVSAYKRWRTSTTFQKVALVQNIAELQAQLFFHTFSGIRPLTVGDEDQQKVHPGEMIRTAAKEEAEDEWDEEEAAYTLELAHRLVDLLPKIFPSLQSPPERSVMLHEDLLLKPQSLMGSVREEELKRQDYGNESDDEEYELRGNEDDDLDNEGKCELYSVNLMEYENPQLRRVCRAHMRKLRPDWDTEIEQNALKHDFIGAVFRCGNGITLQKIDQRVEAIEKGQFLRLRDILEAGLRV</sequence>
<dbReference type="InParanoid" id="B8MFH1"/>
<dbReference type="STRING" id="441959.B8MFH1"/>
<dbReference type="PhylomeDB" id="B8MFH1"/>
<dbReference type="OrthoDB" id="428260at2759"/>
<dbReference type="AlphaFoldDB" id="B8MFH1"/>
<evidence type="ECO:0000313" key="3">
    <source>
        <dbReference type="Proteomes" id="UP000001745"/>
    </source>
</evidence>
<name>B8MFH1_TALSN</name>
<dbReference type="VEuPathDB" id="FungiDB:TSTA_017790"/>
<dbReference type="GeneID" id="8109036"/>
<dbReference type="PANTHER" id="PTHR21310:SF13">
    <property type="entry name" value="AMINOGLYCOSIDE PHOSPHOTRANSFERASE DOMAIN-CONTAINING PROTEIN"/>
    <property type="match status" value="1"/>
</dbReference>
<dbReference type="RefSeq" id="XP_002483939.1">
    <property type="nucleotide sequence ID" value="XM_002483894.1"/>
</dbReference>
<dbReference type="eggNOG" id="ENOG502RXBQ">
    <property type="taxonomic scope" value="Eukaryota"/>
</dbReference>
<dbReference type="OMA" id="WETEVAP"/>
<accession>B8MFH1</accession>
<dbReference type="InterPro" id="IPR011009">
    <property type="entry name" value="Kinase-like_dom_sf"/>
</dbReference>
<dbReference type="EMBL" id="EQ962656">
    <property type="protein sequence ID" value="EED16705.1"/>
    <property type="molecule type" value="Genomic_DNA"/>
</dbReference>
<proteinExistence type="predicted"/>
<feature type="compositionally biased region" description="Basic and acidic residues" evidence="1">
    <location>
        <begin position="180"/>
        <end position="189"/>
    </location>
</feature>
<organism evidence="2 3">
    <name type="scientific">Talaromyces stipitatus (strain ATCC 10500 / CBS 375.48 / QM 6759 / NRRL 1006)</name>
    <name type="common">Penicillium stipitatum</name>
    <dbReference type="NCBI Taxonomy" id="441959"/>
    <lineage>
        <taxon>Eukaryota</taxon>
        <taxon>Fungi</taxon>
        <taxon>Dikarya</taxon>
        <taxon>Ascomycota</taxon>
        <taxon>Pezizomycotina</taxon>
        <taxon>Eurotiomycetes</taxon>
        <taxon>Eurotiomycetidae</taxon>
        <taxon>Eurotiales</taxon>
        <taxon>Trichocomaceae</taxon>
        <taxon>Talaromyces</taxon>
        <taxon>Talaromyces sect. Talaromyces</taxon>
    </lineage>
</organism>
<evidence type="ECO:0000313" key="2">
    <source>
        <dbReference type="EMBL" id="EED16705.1"/>
    </source>
</evidence>
<dbReference type="InterPro" id="IPR051678">
    <property type="entry name" value="AGP_Transferase"/>
</dbReference>